<dbReference type="EMBL" id="PEBD01000010">
    <property type="protein sequence ID" value="PHV65560.1"/>
    <property type="molecule type" value="Genomic_DNA"/>
</dbReference>
<comment type="catalytic activity">
    <reaction evidence="10">
        <text>an acyl-CoA + a 1,2-diacyl-sn-glycerol = a triacyl-sn-glycerol + CoA</text>
        <dbReference type="Rhea" id="RHEA:10868"/>
        <dbReference type="ChEBI" id="CHEBI:17815"/>
        <dbReference type="ChEBI" id="CHEBI:57287"/>
        <dbReference type="ChEBI" id="CHEBI:58342"/>
        <dbReference type="ChEBI" id="CHEBI:64615"/>
        <dbReference type="EC" id="2.3.1.20"/>
    </reaction>
</comment>
<dbReference type="InterPro" id="IPR045034">
    <property type="entry name" value="O-acyltransferase_WSD1-like"/>
</dbReference>
<keyword evidence="5" id="KW-0444">Lipid biosynthesis</keyword>
<dbReference type="GO" id="GO:0019432">
    <property type="term" value="P:triglyceride biosynthetic process"/>
    <property type="evidence" value="ECO:0007669"/>
    <property type="project" value="UniProtKB-UniPathway"/>
</dbReference>
<comment type="similarity">
    <text evidence="3">Belongs to the long-chain O-acyltransferase family.</text>
</comment>
<evidence type="ECO:0000256" key="5">
    <source>
        <dbReference type="ARBA" id="ARBA00022516"/>
    </source>
</evidence>
<comment type="pathway">
    <text evidence="1">Glycerolipid metabolism; triacylglycerol biosynthesis.</text>
</comment>
<dbReference type="GO" id="GO:0004144">
    <property type="term" value="F:diacylglycerol O-acyltransferase activity"/>
    <property type="evidence" value="ECO:0007669"/>
    <property type="project" value="UniProtKB-EC"/>
</dbReference>
<dbReference type="InterPro" id="IPR009721">
    <property type="entry name" value="O-acyltransferase_WSD1_C"/>
</dbReference>
<evidence type="ECO:0000259" key="11">
    <source>
        <dbReference type="Pfam" id="PF03007"/>
    </source>
</evidence>
<dbReference type="UniPathway" id="UPA00282"/>
<reference evidence="13 14" key="1">
    <citation type="submission" date="2017-10" db="EMBL/GenBank/DDBJ databases">
        <title>The draft genome sequence of Williamsia sp. BULT 1.1 isolated from the semi-arid grassland soils from South Africa.</title>
        <authorList>
            <person name="Kabwe M.H."/>
            <person name="Govender N."/>
            <person name="Mutseka Lunga P."/>
            <person name="Vikram S."/>
            <person name="Makhalanyane T.P."/>
        </authorList>
    </citation>
    <scope>NUCLEOTIDE SEQUENCE [LARGE SCALE GENOMIC DNA]</scope>
    <source>
        <strain evidence="13 14">BULT 1.1</strain>
    </source>
</reference>
<evidence type="ECO:0000313" key="13">
    <source>
        <dbReference type="EMBL" id="PHV65560.1"/>
    </source>
</evidence>
<dbReference type="PANTHER" id="PTHR31650:SF1">
    <property type="entry name" value="WAX ESTER SYNTHASE_DIACYLGLYCEROL ACYLTRANSFERASE 4-RELATED"/>
    <property type="match status" value="1"/>
</dbReference>
<keyword evidence="6" id="KW-0808">Transferase</keyword>
<evidence type="ECO:0000256" key="6">
    <source>
        <dbReference type="ARBA" id="ARBA00022679"/>
    </source>
</evidence>
<organism evidence="13 14">
    <name type="scientific">Williamsia marianensis</name>
    <dbReference type="NCBI Taxonomy" id="85044"/>
    <lineage>
        <taxon>Bacteria</taxon>
        <taxon>Bacillati</taxon>
        <taxon>Actinomycetota</taxon>
        <taxon>Actinomycetes</taxon>
        <taxon>Mycobacteriales</taxon>
        <taxon>Nocardiaceae</taxon>
        <taxon>Williamsia</taxon>
    </lineage>
</organism>
<comment type="caution">
    <text evidence="13">The sequence shown here is derived from an EMBL/GenBank/DDBJ whole genome shotgun (WGS) entry which is preliminary data.</text>
</comment>
<evidence type="ECO:0000256" key="9">
    <source>
        <dbReference type="ARBA" id="ARBA00023315"/>
    </source>
</evidence>
<protein>
    <recommendedName>
        <fullName evidence="4">diacylglycerol O-acyltransferase</fullName>
        <ecNumber evidence="4">2.3.1.20</ecNumber>
    </recommendedName>
</protein>
<dbReference type="EC" id="2.3.1.20" evidence="4"/>
<evidence type="ECO:0000256" key="4">
    <source>
        <dbReference type="ARBA" id="ARBA00013244"/>
    </source>
</evidence>
<comment type="pathway">
    <text evidence="2">Lipid metabolism.</text>
</comment>
<dbReference type="GO" id="GO:0001666">
    <property type="term" value="P:response to hypoxia"/>
    <property type="evidence" value="ECO:0007669"/>
    <property type="project" value="TreeGrafter"/>
</dbReference>
<dbReference type="InterPro" id="IPR004255">
    <property type="entry name" value="O-acyltransferase_WSD1_N"/>
</dbReference>
<dbReference type="Pfam" id="PF03007">
    <property type="entry name" value="WS_DGAT_cat"/>
    <property type="match status" value="1"/>
</dbReference>
<dbReference type="GO" id="GO:0006071">
    <property type="term" value="P:glycerol metabolic process"/>
    <property type="evidence" value="ECO:0007669"/>
    <property type="project" value="UniProtKB-KW"/>
</dbReference>
<evidence type="ECO:0000256" key="8">
    <source>
        <dbReference type="ARBA" id="ARBA00023098"/>
    </source>
</evidence>
<dbReference type="AlphaFoldDB" id="A0A2G3PID1"/>
<dbReference type="PANTHER" id="PTHR31650">
    <property type="entry name" value="O-ACYLTRANSFERASE (WSD1-LIKE) FAMILY PROTEIN"/>
    <property type="match status" value="1"/>
</dbReference>
<sequence>MKQVTARDAAYLYLGDGVATATVVSCQVVVNPAGRPLELTEDHLLEWISERIWISDLFNSKMIRLPSDIGYPYWVPDPDFSAAAHLQVHRNVGTWASAIELVEQFGETPMDLSHAPWLMHVIPDVTGVPGHAGLCSLVVFRFHHIAFDGVTSATLGEKVFDDGVVSDATRAEGRVVGKDTASRGALTRRELLRGPALWTRFANEGIGIVRASRQQRRAQAGGGRPHRVWPVTRFNHDFRGPRTVGHILFDRGDVLEMKSSLSGATVNDLMLSIVGQAVHDYLGRRNETPPSSLSALVPVSTRGMREADTANQFVPVVVDLVTTEADPRMRISLIAAETARKKNRVKQKLAEHTTGFIDIVPAPVLRLLGSGRPRRKKSVAPPRFNVVITNLPGIARHGSFCGMNIVDSFTMQPVGSGATLAHAISDRGDHIAMSITVDSAVMPDIGEYCQIVRESFEAHRATII</sequence>
<accession>A0A2G3PID1</accession>
<keyword evidence="8" id="KW-0443">Lipid metabolism</keyword>
<keyword evidence="7" id="KW-0319">Glycerol metabolism</keyword>
<gene>
    <name evidence="13" type="ORF">CSW57_17580</name>
</gene>
<evidence type="ECO:0000259" key="12">
    <source>
        <dbReference type="Pfam" id="PF06974"/>
    </source>
</evidence>
<evidence type="ECO:0000256" key="2">
    <source>
        <dbReference type="ARBA" id="ARBA00005189"/>
    </source>
</evidence>
<feature type="domain" description="O-acyltransferase WSD1-like N-terminal" evidence="11">
    <location>
        <begin position="6"/>
        <end position="269"/>
    </location>
</feature>
<evidence type="ECO:0000256" key="7">
    <source>
        <dbReference type="ARBA" id="ARBA00022798"/>
    </source>
</evidence>
<keyword evidence="9" id="KW-0012">Acyltransferase</keyword>
<dbReference type="Proteomes" id="UP000225108">
    <property type="component" value="Unassembled WGS sequence"/>
</dbReference>
<dbReference type="RefSeq" id="WP_099383931.1">
    <property type="nucleotide sequence ID" value="NZ_PEBD01000010.1"/>
</dbReference>
<dbReference type="Pfam" id="PF06974">
    <property type="entry name" value="WS_DGAT_C"/>
    <property type="match status" value="1"/>
</dbReference>
<evidence type="ECO:0000256" key="1">
    <source>
        <dbReference type="ARBA" id="ARBA00004771"/>
    </source>
</evidence>
<name>A0A2G3PID1_WILMA</name>
<proteinExistence type="inferred from homology"/>
<dbReference type="GO" id="GO:0051701">
    <property type="term" value="P:biological process involved in interaction with host"/>
    <property type="evidence" value="ECO:0007669"/>
    <property type="project" value="TreeGrafter"/>
</dbReference>
<feature type="domain" description="O-acyltransferase WSD1 C-terminal" evidence="12">
    <location>
        <begin position="311"/>
        <end position="457"/>
    </location>
</feature>
<dbReference type="GO" id="GO:0071731">
    <property type="term" value="P:response to nitric oxide"/>
    <property type="evidence" value="ECO:0007669"/>
    <property type="project" value="TreeGrafter"/>
</dbReference>
<evidence type="ECO:0000313" key="14">
    <source>
        <dbReference type="Proteomes" id="UP000225108"/>
    </source>
</evidence>
<evidence type="ECO:0000256" key="10">
    <source>
        <dbReference type="ARBA" id="ARBA00048109"/>
    </source>
</evidence>
<dbReference type="GO" id="GO:0005886">
    <property type="term" value="C:plasma membrane"/>
    <property type="evidence" value="ECO:0007669"/>
    <property type="project" value="TreeGrafter"/>
</dbReference>
<evidence type="ECO:0000256" key="3">
    <source>
        <dbReference type="ARBA" id="ARBA00009587"/>
    </source>
</evidence>